<keyword evidence="7" id="KW-0539">Nucleus</keyword>
<evidence type="ECO:0000256" key="6">
    <source>
        <dbReference type="ARBA" id="ARBA00023163"/>
    </source>
</evidence>
<keyword evidence="2" id="KW-0479">Metal-binding</keyword>
<dbReference type="InterPro" id="IPR003656">
    <property type="entry name" value="Znf_BED"/>
</dbReference>
<feature type="domain" description="BED-type" evidence="10">
    <location>
        <begin position="30"/>
        <end position="73"/>
    </location>
</feature>
<feature type="domain" description="BED-type" evidence="10">
    <location>
        <begin position="235"/>
        <end position="284"/>
    </location>
</feature>
<sequence>MSEDSDSIAEHEIDETMANQNTIPQLPTHKRQSFVWKFFSPVPDHSNVFRCNVCNETFANKTTNLSRHLQSVHGLAEHQQDSVKKGRPNRSFVWNFCTKLDEKRALCHICKKVLYFGGGNTSNITKHLRRMHSEKLEEVAKQMPLNMRWSMEQSSRKERRSSSYVWNHCEKLTTDTVLCRICNRRMRFHGTANVITHLQRRHGIMDETTQVKTETPDRVQEAATSSTNENPRRNISGSQVWRYITRISDDAVRCRVCLKNLSYQGTSNLQRHLHRMHNIVWNSQHPSGPVKAESLDFDDNSFFAFCETTSDPTVWKCQMCDEHFVHTDNLEEVISKHMIKIHSAAMRGEPVESFAPTEEEDEEFATLYTEVVADDHNTTVSGEVSEQARLTNVVAEDALYDDLIEIDEDLQTAEEVGEHFAVESDRYGNTLPAQSGENVVSDYSNDSTDAQLVTTTIQADDTPVMRELKEDLLRQQAMYFSEKAGFYRMQKFLVAQQVLKERLEIEKLKSGQQQQQVS</sequence>
<dbReference type="SMART" id="SM00614">
    <property type="entry name" value="ZnF_BED"/>
    <property type="match status" value="4"/>
</dbReference>
<evidence type="ECO:0000256" key="4">
    <source>
        <dbReference type="ARBA" id="ARBA00022833"/>
    </source>
</evidence>
<feature type="domain" description="BED-type" evidence="10">
    <location>
        <begin position="88"/>
        <end position="139"/>
    </location>
</feature>
<accession>A0ABM1PPI3</accession>
<keyword evidence="4" id="KW-0862">Zinc</keyword>
<dbReference type="InterPro" id="IPR036236">
    <property type="entry name" value="Znf_C2H2_sf"/>
</dbReference>
<keyword evidence="3 8" id="KW-0863">Zinc-finger</keyword>
<evidence type="ECO:0000313" key="12">
    <source>
        <dbReference type="RefSeq" id="XP_017869119.1"/>
    </source>
</evidence>
<keyword evidence="6" id="KW-0804">Transcription</keyword>
<evidence type="ECO:0000256" key="9">
    <source>
        <dbReference type="SAM" id="MobiDB-lite"/>
    </source>
</evidence>
<dbReference type="InterPro" id="IPR013087">
    <property type="entry name" value="Znf_C2H2_type"/>
</dbReference>
<evidence type="ECO:0000313" key="11">
    <source>
        <dbReference type="Proteomes" id="UP000694904"/>
    </source>
</evidence>
<keyword evidence="5" id="KW-0805">Transcription regulation</keyword>
<reference evidence="11" key="1">
    <citation type="journal article" date="1997" name="Nucleic Acids Res.">
        <title>tRNAscan-SE: a program for improved detection of transfer RNA genes in genomic sequence.</title>
        <authorList>
            <person name="Lowe T.M."/>
            <person name="Eddy S.R."/>
        </authorList>
    </citation>
    <scope>NUCLEOTIDE SEQUENCE [LARGE SCALE GENOMIC DNA]</scope>
</reference>
<evidence type="ECO:0000256" key="7">
    <source>
        <dbReference type="ARBA" id="ARBA00023242"/>
    </source>
</evidence>
<dbReference type="PANTHER" id="PTHR46481:SF10">
    <property type="entry name" value="ZINC FINGER BED DOMAIN-CONTAINING PROTEIN 39"/>
    <property type="match status" value="1"/>
</dbReference>
<proteinExistence type="predicted"/>
<evidence type="ECO:0000259" key="10">
    <source>
        <dbReference type="PROSITE" id="PS50808"/>
    </source>
</evidence>
<dbReference type="SMART" id="SM00355">
    <property type="entry name" value="ZnF_C2H2"/>
    <property type="match status" value="5"/>
</dbReference>
<evidence type="ECO:0000256" key="3">
    <source>
        <dbReference type="ARBA" id="ARBA00022771"/>
    </source>
</evidence>
<feature type="region of interest" description="Disordered" evidence="9">
    <location>
        <begin position="212"/>
        <end position="232"/>
    </location>
</feature>
<dbReference type="Proteomes" id="UP000694904">
    <property type="component" value="Chromosome 2"/>
</dbReference>
<comment type="subcellular location">
    <subcellularLocation>
        <location evidence="1">Nucleus</location>
    </subcellularLocation>
</comment>
<dbReference type="Pfam" id="PF02892">
    <property type="entry name" value="zf-BED"/>
    <property type="match status" value="4"/>
</dbReference>
<protein>
    <submittedName>
        <fullName evidence="12">Uncharacterized protein LOC108617821 isoform X1</fullName>
    </submittedName>
</protein>
<feature type="domain" description="BED-type" evidence="10">
    <location>
        <begin position="160"/>
        <end position="209"/>
    </location>
</feature>
<evidence type="ECO:0000256" key="8">
    <source>
        <dbReference type="PROSITE-ProRule" id="PRU00027"/>
    </source>
</evidence>
<reference evidence="12" key="3">
    <citation type="submission" date="2025-08" db="UniProtKB">
        <authorList>
            <consortium name="RefSeq"/>
        </authorList>
    </citation>
    <scope>IDENTIFICATION</scope>
    <source>
        <tissue evidence="12">Whole organism</tissue>
    </source>
</reference>
<dbReference type="InterPro" id="IPR052035">
    <property type="entry name" value="ZnF_BED_domain_contain"/>
</dbReference>
<dbReference type="PROSITE" id="PS50808">
    <property type="entry name" value="ZF_BED"/>
    <property type="match status" value="4"/>
</dbReference>
<evidence type="ECO:0000256" key="5">
    <source>
        <dbReference type="ARBA" id="ARBA00023015"/>
    </source>
</evidence>
<dbReference type="Gene3D" id="3.30.160.60">
    <property type="entry name" value="Classic Zinc Finger"/>
    <property type="match status" value="1"/>
</dbReference>
<name>A0ABM1PPI3_DROAR</name>
<feature type="compositionally biased region" description="Polar residues" evidence="9">
    <location>
        <begin position="222"/>
        <end position="232"/>
    </location>
</feature>
<evidence type="ECO:0000256" key="1">
    <source>
        <dbReference type="ARBA" id="ARBA00004123"/>
    </source>
</evidence>
<dbReference type="PANTHER" id="PTHR46481">
    <property type="entry name" value="ZINC FINGER BED DOMAIN-CONTAINING PROTEIN 4"/>
    <property type="match status" value="1"/>
</dbReference>
<dbReference type="SUPFAM" id="SSF57667">
    <property type="entry name" value="beta-beta-alpha zinc fingers"/>
    <property type="match status" value="3"/>
</dbReference>
<keyword evidence="11" id="KW-1185">Reference proteome</keyword>
<evidence type="ECO:0000256" key="2">
    <source>
        <dbReference type="ARBA" id="ARBA00022723"/>
    </source>
</evidence>
<dbReference type="RefSeq" id="XP_017869119.1">
    <property type="nucleotide sequence ID" value="XM_018013630.1"/>
</dbReference>
<dbReference type="GeneID" id="108617821"/>
<reference evidence="11" key="2">
    <citation type="journal article" date="2016" name="G3 (Bethesda)">
        <title>Genome Evolution in Three Species of Cactophilic Drosophila.</title>
        <authorList>
            <person name="Sanchez-Flores A."/>
            <person name="Penazola F."/>
            <person name="Carpinteyro-Ponce J."/>
            <person name="Nazario-Yepiz N."/>
            <person name="Abreu-Goodger C."/>
            <person name="Machado C.A."/>
            <person name="Markow T.A."/>
        </authorList>
    </citation>
    <scope>NUCLEOTIDE SEQUENCE [LARGE SCALE GENOMIC DNA]</scope>
</reference>
<gene>
    <name evidence="12" type="primary">LOC108617821</name>
</gene>
<organism evidence="11 12">
    <name type="scientific">Drosophila arizonae</name>
    <name type="common">Fruit fly</name>
    <dbReference type="NCBI Taxonomy" id="7263"/>
    <lineage>
        <taxon>Eukaryota</taxon>
        <taxon>Metazoa</taxon>
        <taxon>Ecdysozoa</taxon>
        <taxon>Arthropoda</taxon>
        <taxon>Hexapoda</taxon>
        <taxon>Insecta</taxon>
        <taxon>Pterygota</taxon>
        <taxon>Neoptera</taxon>
        <taxon>Endopterygota</taxon>
        <taxon>Diptera</taxon>
        <taxon>Brachycera</taxon>
        <taxon>Muscomorpha</taxon>
        <taxon>Ephydroidea</taxon>
        <taxon>Drosophilidae</taxon>
        <taxon>Drosophila</taxon>
    </lineage>
</organism>